<dbReference type="Gene3D" id="2.60.20.10">
    <property type="entry name" value="Crystallins"/>
    <property type="match status" value="1"/>
</dbReference>
<name>A0ABW4PEY0_9ACTN</name>
<dbReference type="SUPFAM" id="SSF49695">
    <property type="entry name" value="gamma-Crystallin-like"/>
    <property type="match status" value="1"/>
</dbReference>
<dbReference type="EMBL" id="JBHUFU010000003">
    <property type="protein sequence ID" value="MFD1829274.1"/>
    <property type="molecule type" value="Genomic_DNA"/>
</dbReference>
<dbReference type="InterPro" id="IPR011024">
    <property type="entry name" value="G_crystallin-like"/>
</dbReference>
<reference evidence="3" key="1">
    <citation type="journal article" date="2019" name="Int. J. Syst. Evol. Microbiol.">
        <title>The Global Catalogue of Microorganisms (GCM) 10K type strain sequencing project: providing services to taxonomists for standard genome sequencing and annotation.</title>
        <authorList>
            <consortium name="The Broad Institute Genomics Platform"/>
            <consortium name="The Broad Institute Genome Sequencing Center for Infectious Disease"/>
            <person name="Wu L."/>
            <person name="Ma J."/>
        </authorList>
    </citation>
    <scope>NUCLEOTIDE SEQUENCE [LARGE SCALE GENOMIC DNA]</scope>
    <source>
        <strain evidence="3">CGMCC 4.7455</strain>
    </source>
</reference>
<dbReference type="RefSeq" id="WP_380897661.1">
    <property type="nucleotide sequence ID" value="NZ_JBHUFU010000003.1"/>
</dbReference>
<feature type="signal peptide" evidence="1">
    <location>
        <begin position="1"/>
        <end position="22"/>
    </location>
</feature>
<protein>
    <submittedName>
        <fullName evidence="2">Peptidase inhibitor family I36 protein</fullName>
    </submittedName>
</protein>
<dbReference type="Pfam" id="PF03995">
    <property type="entry name" value="Inhibitor_I36"/>
    <property type="match status" value="1"/>
</dbReference>
<dbReference type="Proteomes" id="UP001597365">
    <property type="component" value="Unassembled WGS sequence"/>
</dbReference>
<feature type="chain" id="PRO_5046401021" evidence="1">
    <location>
        <begin position="23"/>
        <end position="125"/>
    </location>
</feature>
<evidence type="ECO:0000313" key="2">
    <source>
        <dbReference type="EMBL" id="MFD1829274.1"/>
    </source>
</evidence>
<organism evidence="2 3">
    <name type="scientific">Streptomyces desertarenae</name>
    <dbReference type="NCBI Taxonomy" id="2666184"/>
    <lineage>
        <taxon>Bacteria</taxon>
        <taxon>Bacillati</taxon>
        <taxon>Actinomycetota</taxon>
        <taxon>Actinomycetes</taxon>
        <taxon>Kitasatosporales</taxon>
        <taxon>Streptomycetaceae</taxon>
        <taxon>Streptomyces</taxon>
    </lineage>
</organism>
<accession>A0ABW4PEY0</accession>
<keyword evidence="3" id="KW-1185">Reference proteome</keyword>
<gene>
    <name evidence="2" type="ORF">ACFSJS_06310</name>
</gene>
<evidence type="ECO:0000313" key="3">
    <source>
        <dbReference type="Proteomes" id="UP001597365"/>
    </source>
</evidence>
<proteinExistence type="predicted"/>
<keyword evidence="1" id="KW-0732">Signal</keyword>
<sequence length="125" mass="13418">MTKGKKFVARVSVLGAALVATAGLGTVAAAPASAHYSQCPENRFCIWEHSSYEGMFASYGGSNSNIGSAMNDRMTSYWNRTNQWVSVYDHSNYGGCMLVIPPGGSDPAVSSQFNDKMTSLRFGQC</sequence>
<comment type="caution">
    <text evidence="2">The sequence shown here is derived from an EMBL/GenBank/DDBJ whole genome shotgun (WGS) entry which is preliminary data.</text>
</comment>
<evidence type="ECO:0000256" key="1">
    <source>
        <dbReference type="SAM" id="SignalP"/>
    </source>
</evidence>